<name>A0A288Q749_9LACO</name>
<keyword evidence="7 8" id="KW-0472">Membrane</keyword>
<evidence type="ECO:0000256" key="5">
    <source>
        <dbReference type="ARBA" id="ARBA00022692"/>
    </source>
</evidence>
<accession>A0A288Q749</accession>
<evidence type="ECO:0000256" key="8">
    <source>
        <dbReference type="PIRNR" id="PIRNR005353"/>
    </source>
</evidence>
<dbReference type="EMBL" id="QRAS01000003">
    <property type="protein sequence ID" value="RDL05231.1"/>
    <property type="molecule type" value="Genomic_DNA"/>
</dbReference>
<protein>
    <submittedName>
        <fullName evidence="9">AGZA family xanthine/uracil permease-like MFS transporter</fullName>
    </submittedName>
</protein>
<dbReference type="RefSeq" id="WP_070230609.1">
    <property type="nucleotide sequence ID" value="NZ_BJYO01000009.1"/>
</dbReference>
<dbReference type="Proteomes" id="UP000254912">
    <property type="component" value="Unassembled WGS sequence"/>
</dbReference>
<dbReference type="AlphaFoldDB" id="A0A288Q749"/>
<dbReference type="PANTHER" id="PTHR43337:SF11">
    <property type="entry name" value="GUANINE_HYPOXANTHINE PERMEASE PBUG"/>
    <property type="match status" value="1"/>
</dbReference>
<keyword evidence="3 8" id="KW-0813">Transport</keyword>
<proteinExistence type="inferred from homology"/>
<organism evidence="9 10">
    <name type="scientific">Weissella soli</name>
    <dbReference type="NCBI Taxonomy" id="155866"/>
    <lineage>
        <taxon>Bacteria</taxon>
        <taxon>Bacillati</taxon>
        <taxon>Bacillota</taxon>
        <taxon>Bacilli</taxon>
        <taxon>Lactobacillales</taxon>
        <taxon>Lactobacillaceae</taxon>
        <taxon>Weissella</taxon>
    </lineage>
</organism>
<keyword evidence="4 8" id="KW-1003">Cell membrane</keyword>
<comment type="subcellular location">
    <subcellularLocation>
        <location evidence="1 8">Cell membrane</location>
        <topology evidence="1 8">Multi-pass membrane protein</topology>
    </subcellularLocation>
</comment>
<dbReference type="GO" id="GO:0005886">
    <property type="term" value="C:plasma membrane"/>
    <property type="evidence" value="ECO:0007669"/>
    <property type="project" value="UniProtKB-SubCell"/>
</dbReference>
<evidence type="ECO:0000256" key="1">
    <source>
        <dbReference type="ARBA" id="ARBA00004651"/>
    </source>
</evidence>
<evidence type="ECO:0000256" key="4">
    <source>
        <dbReference type="ARBA" id="ARBA00022475"/>
    </source>
</evidence>
<dbReference type="PANTHER" id="PTHR43337">
    <property type="entry name" value="XANTHINE/URACIL PERMEASE C887.17-RELATED"/>
    <property type="match status" value="1"/>
</dbReference>
<evidence type="ECO:0000256" key="3">
    <source>
        <dbReference type="ARBA" id="ARBA00022448"/>
    </source>
</evidence>
<comment type="similarity">
    <text evidence="2 8">Belongs to the nucleobase:cation symporter-2 (NCS2) (TC 2.A.40) family. Azg-like subfamily.</text>
</comment>
<dbReference type="OrthoDB" id="9808458at2"/>
<dbReference type="InterPro" id="IPR006043">
    <property type="entry name" value="NCS2"/>
</dbReference>
<evidence type="ECO:0000313" key="10">
    <source>
        <dbReference type="Proteomes" id="UP000254912"/>
    </source>
</evidence>
<sequence length="434" mass="45603">MIERYFNFKELKTNYRTEFFGGLTTFVSMAYILFVNPAVLGAAGMDQGAVFTATGLTAAIATIFMGVFAKYPFAIAPGLGINAFFSYSVVIGMGIKWQTALAGVFIAGVIFWLMTLFKIREIIIDAIPADLKAAIAGGIGLFIAFVGLSDAGIVAANKSTIVGWGDWSKPTTMLAIAGIIITLILFARNIPGALFIGLVLTAILGLITGLIPMPSEIMSTVPSLHPTFGAAFQGLDEAFTPQMWIVIATFLLVALFDTTGSLVGVAKAGNFMEGNTLPRAGKALMADSVGMLSGSILGTSPTTAFIESSTGIMMGARSGFASVVTGGLFLVALLFSPLLSVVTSAVTSPAMVVVGILMAANLANINWKDFPIAAASFLTVLGMPLAYSISDGISMGFVIYPILMVATGRRKEVHPIMYVLGLIFIAFIIIMQTN</sequence>
<keyword evidence="6 8" id="KW-1133">Transmembrane helix</keyword>
<keyword evidence="10" id="KW-1185">Reference proteome</keyword>
<gene>
    <name evidence="9" type="ORF">DFP99_1171</name>
</gene>
<evidence type="ECO:0000256" key="7">
    <source>
        <dbReference type="ARBA" id="ARBA00023136"/>
    </source>
</evidence>
<dbReference type="InterPro" id="IPR045018">
    <property type="entry name" value="Azg-like"/>
</dbReference>
<dbReference type="GO" id="GO:0005345">
    <property type="term" value="F:purine nucleobase transmembrane transporter activity"/>
    <property type="evidence" value="ECO:0007669"/>
    <property type="project" value="TreeGrafter"/>
</dbReference>
<dbReference type="KEGG" id="wso:WSWS_01437"/>
<dbReference type="PIRSF" id="PIRSF005353">
    <property type="entry name" value="PbuG"/>
    <property type="match status" value="1"/>
</dbReference>
<dbReference type="Pfam" id="PF00860">
    <property type="entry name" value="Xan_ur_permease"/>
    <property type="match status" value="1"/>
</dbReference>
<comment type="caution">
    <text evidence="9">The sequence shown here is derived from an EMBL/GenBank/DDBJ whole genome shotgun (WGS) entry which is preliminary data.</text>
</comment>
<keyword evidence="5 8" id="KW-0812">Transmembrane</keyword>
<dbReference type="InterPro" id="IPR026033">
    <property type="entry name" value="Azg-like_bact_archaea"/>
</dbReference>
<evidence type="ECO:0000256" key="2">
    <source>
        <dbReference type="ARBA" id="ARBA00005697"/>
    </source>
</evidence>
<evidence type="ECO:0000313" key="9">
    <source>
        <dbReference type="EMBL" id="RDL05231.1"/>
    </source>
</evidence>
<evidence type="ECO:0000256" key="6">
    <source>
        <dbReference type="ARBA" id="ARBA00022989"/>
    </source>
</evidence>
<dbReference type="GeneID" id="94546622"/>
<reference evidence="9 10" key="1">
    <citation type="submission" date="2018-07" db="EMBL/GenBank/DDBJ databases">
        <title>Genomic Encyclopedia of Type Strains, Phase III (KMG-III): the genomes of soil and plant-associated and newly described type strains.</title>
        <authorList>
            <person name="Whitman W."/>
        </authorList>
    </citation>
    <scope>NUCLEOTIDE SEQUENCE [LARGE SCALE GENOMIC DNA]</scope>
    <source>
        <strain evidence="9 10">CECT 7031</strain>
    </source>
</reference>